<evidence type="ECO:0000313" key="2">
    <source>
        <dbReference type="Proteomes" id="UP001229421"/>
    </source>
</evidence>
<sequence>MNGTNPSIAWALGFGHKHVAPAYGSLTSVMKASMKGRYTCQKGLKLGRGYRVKMRQVNKQGHGELEVLRVSLLRNEECLKIELGLGLYGVVVM</sequence>
<protein>
    <submittedName>
        <fullName evidence="1">Uncharacterized protein</fullName>
    </submittedName>
</protein>
<proteinExistence type="predicted"/>
<dbReference type="AlphaFoldDB" id="A0AAD8K112"/>
<reference evidence="1" key="1">
    <citation type="journal article" date="2023" name="bioRxiv">
        <title>Improved chromosome-level genome assembly for marigold (Tagetes erecta).</title>
        <authorList>
            <person name="Jiang F."/>
            <person name="Yuan L."/>
            <person name="Wang S."/>
            <person name="Wang H."/>
            <person name="Xu D."/>
            <person name="Wang A."/>
            <person name="Fan W."/>
        </authorList>
    </citation>
    <scope>NUCLEOTIDE SEQUENCE</scope>
    <source>
        <strain evidence="1">WSJ</strain>
        <tissue evidence="1">Leaf</tissue>
    </source>
</reference>
<comment type="caution">
    <text evidence="1">The sequence shown here is derived from an EMBL/GenBank/DDBJ whole genome shotgun (WGS) entry which is preliminary data.</text>
</comment>
<dbReference type="EMBL" id="JAUHHV010000009">
    <property type="protein sequence ID" value="KAK1412346.1"/>
    <property type="molecule type" value="Genomic_DNA"/>
</dbReference>
<dbReference type="Proteomes" id="UP001229421">
    <property type="component" value="Unassembled WGS sequence"/>
</dbReference>
<keyword evidence="2" id="KW-1185">Reference proteome</keyword>
<accession>A0AAD8K112</accession>
<name>A0AAD8K112_TARER</name>
<gene>
    <name evidence="1" type="ORF">QVD17_33520</name>
</gene>
<organism evidence="1 2">
    <name type="scientific">Tagetes erecta</name>
    <name type="common">African marigold</name>
    <dbReference type="NCBI Taxonomy" id="13708"/>
    <lineage>
        <taxon>Eukaryota</taxon>
        <taxon>Viridiplantae</taxon>
        <taxon>Streptophyta</taxon>
        <taxon>Embryophyta</taxon>
        <taxon>Tracheophyta</taxon>
        <taxon>Spermatophyta</taxon>
        <taxon>Magnoliopsida</taxon>
        <taxon>eudicotyledons</taxon>
        <taxon>Gunneridae</taxon>
        <taxon>Pentapetalae</taxon>
        <taxon>asterids</taxon>
        <taxon>campanulids</taxon>
        <taxon>Asterales</taxon>
        <taxon>Asteraceae</taxon>
        <taxon>Asteroideae</taxon>
        <taxon>Heliantheae alliance</taxon>
        <taxon>Tageteae</taxon>
        <taxon>Tagetes</taxon>
    </lineage>
</organism>
<evidence type="ECO:0000313" key="1">
    <source>
        <dbReference type="EMBL" id="KAK1412346.1"/>
    </source>
</evidence>